<dbReference type="Proteomes" id="UP000318693">
    <property type="component" value="Unassembled WGS sequence"/>
</dbReference>
<dbReference type="AlphaFoldDB" id="A0A552WU54"/>
<sequence length="169" mass="18345">MNPGATMRRALSDNDVARAAALYRGGWSQRQIAELVEAYRAGSSPEDLAEHYGLRRRTVVAYLRESGQPVDRRVLTDKQVAEVTALYATGMTTAQIGQRFGVSDSTAKNILRRAGVELRPGSRRPAITDAQVADVGTAYLAGQSSAELAGHYGVSVETIRRYLARAFSD</sequence>
<evidence type="ECO:0000313" key="3">
    <source>
        <dbReference type="Proteomes" id="UP000318693"/>
    </source>
</evidence>
<protein>
    <recommendedName>
        <fullName evidence="1">RNA polymerase sigma-70 region 4 domain-containing protein</fullName>
    </recommendedName>
</protein>
<accession>A0A552WU54</accession>
<reference evidence="2 3" key="1">
    <citation type="submission" date="2019-07" db="EMBL/GenBank/DDBJ databases">
        <title>Georgenia wutianyii sp. nov. and Georgenia *** sp. nov. isolated from plateau pika (Ochotona curzoniae) in the Qinghai-Tibet plateau of China.</title>
        <authorList>
            <person name="Tian Z."/>
        </authorList>
    </citation>
    <scope>NUCLEOTIDE SEQUENCE [LARGE SCALE GENOMIC DNA]</scope>
    <source>
        <strain evidence="2 3">Z446</strain>
    </source>
</reference>
<organism evidence="2 3">
    <name type="scientific">Georgenia yuyongxinii</name>
    <dbReference type="NCBI Taxonomy" id="2589797"/>
    <lineage>
        <taxon>Bacteria</taxon>
        <taxon>Bacillati</taxon>
        <taxon>Actinomycetota</taxon>
        <taxon>Actinomycetes</taxon>
        <taxon>Micrococcales</taxon>
        <taxon>Bogoriellaceae</taxon>
        <taxon>Georgenia</taxon>
    </lineage>
</organism>
<evidence type="ECO:0000313" key="2">
    <source>
        <dbReference type="EMBL" id="TRW46381.1"/>
    </source>
</evidence>
<dbReference type="SUPFAM" id="SSF46689">
    <property type="entry name" value="Homeodomain-like"/>
    <property type="match status" value="1"/>
</dbReference>
<comment type="caution">
    <text evidence="2">The sequence shown here is derived from an EMBL/GenBank/DDBJ whole genome shotgun (WGS) entry which is preliminary data.</text>
</comment>
<dbReference type="Gene3D" id="1.10.10.60">
    <property type="entry name" value="Homeodomain-like"/>
    <property type="match status" value="2"/>
</dbReference>
<dbReference type="GO" id="GO:0003700">
    <property type="term" value="F:DNA-binding transcription factor activity"/>
    <property type="evidence" value="ECO:0007669"/>
    <property type="project" value="InterPro"/>
</dbReference>
<dbReference type="InterPro" id="IPR007630">
    <property type="entry name" value="RNA_pol_sigma70_r4"/>
</dbReference>
<keyword evidence="3" id="KW-1185">Reference proteome</keyword>
<name>A0A552WU54_9MICO</name>
<proteinExistence type="predicted"/>
<gene>
    <name evidence="2" type="ORF">FJ693_05495</name>
</gene>
<dbReference type="Pfam" id="PF04545">
    <property type="entry name" value="Sigma70_r4"/>
    <property type="match status" value="1"/>
</dbReference>
<dbReference type="GO" id="GO:0006352">
    <property type="term" value="P:DNA-templated transcription initiation"/>
    <property type="evidence" value="ECO:0007669"/>
    <property type="project" value="InterPro"/>
</dbReference>
<dbReference type="RefSeq" id="WP_143417525.1">
    <property type="nucleotide sequence ID" value="NZ_VJXR01000010.1"/>
</dbReference>
<dbReference type="InterPro" id="IPR009057">
    <property type="entry name" value="Homeodomain-like_sf"/>
</dbReference>
<feature type="domain" description="RNA polymerase sigma-70 region 4" evidence="1">
    <location>
        <begin position="75"/>
        <end position="119"/>
    </location>
</feature>
<evidence type="ECO:0000259" key="1">
    <source>
        <dbReference type="Pfam" id="PF04545"/>
    </source>
</evidence>
<dbReference type="EMBL" id="VJXR01000010">
    <property type="protein sequence ID" value="TRW46381.1"/>
    <property type="molecule type" value="Genomic_DNA"/>
</dbReference>